<organism evidence="1 2">
    <name type="scientific">Rhizopus delemar (strain RA 99-880 / ATCC MYA-4621 / FGSC 9543 / NRRL 43880)</name>
    <name type="common">Mucormycosis agent</name>
    <name type="synonym">Rhizopus arrhizus var. delemar</name>
    <dbReference type="NCBI Taxonomy" id="246409"/>
    <lineage>
        <taxon>Eukaryota</taxon>
        <taxon>Fungi</taxon>
        <taxon>Fungi incertae sedis</taxon>
        <taxon>Mucoromycota</taxon>
        <taxon>Mucoromycotina</taxon>
        <taxon>Mucoromycetes</taxon>
        <taxon>Mucorales</taxon>
        <taxon>Mucorineae</taxon>
        <taxon>Rhizopodaceae</taxon>
        <taxon>Rhizopus</taxon>
    </lineage>
</organism>
<sequence>MYALRRVRTVPILTCLGSALDGHTPLFRVAFVLDIDLLQRIVAMLRSNYNNEPKNN</sequence>
<reference evidence="1 2" key="1">
    <citation type="journal article" date="2009" name="PLoS Genet.">
        <title>Genomic analysis of the basal lineage fungus Rhizopus oryzae reveals a whole-genome duplication.</title>
        <authorList>
            <person name="Ma L.-J."/>
            <person name="Ibrahim A.S."/>
            <person name="Skory C."/>
            <person name="Grabherr M.G."/>
            <person name="Burger G."/>
            <person name="Butler M."/>
            <person name="Elias M."/>
            <person name="Idnurm A."/>
            <person name="Lang B.F."/>
            <person name="Sone T."/>
            <person name="Abe A."/>
            <person name="Calvo S.E."/>
            <person name="Corrochano L.M."/>
            <person name="Engels R."/>
            <person name="Fu J."/>
            <person name="Hansberg W."/>
            <person name="Kim J.-M."/>
            <person name="Kodira C.D."/>
            <person name="Koehrsen M.J."/>
            <person name="Liu B."/>
            <person name="Miranda-Saavedra D."/>
            <person name="O'Leary S."/>
            <person name="Ortiz-Castellanos L."/>
            <person name="Poulter R."/>
            <person name="Rodriguez-Romero J."/>
            <person name="Ruiz-Herrera J."/>
            <person name="Shen Y.-Q."/>
            <person name="Zeng Q."/>
            <person name="Galagan J."/>
            <person name="Birren B.W."/>
            <person name="Cuomo C.A."/>
            <person name="Wickes B.L."/>
        </authorList>
    </citation>
    <scope>NUCLEOTIDE SEQUENCE [LARGE SCALE GENOMIC DNA]</scope>
    <source>
        <strain evidence="2">RA 99-880 / ATCC MYA-4621 / FGSC 9543 / NRRL 43880</strain>
    </source>
</reference>
<keyword evidence="2" id="KW-1185">Reference proteome</keyword>
<dbReference type="VEuPathDB" id="FungiDB:RO3G_08673"/>
<gene>
    <name evidence="1" type="ORF">RO3G_08673</name>
</gene>
<dbReference type="GeneID" id="93615644"/>
<dbReference type="InParanoid" id="I1C688"/>
<name>I1C688_RHIO9</name>
<accession>I1C688</accession>
<protein>
    <submittedName>
        <fullName evidence="1">Uncharacterized protein</fullName>
    </submittedName>
</protein>
<dbReference type="AlphaFoldDB" id="I1C688"/>
<dbReference type="EMBL" id="CH476737">
    <property type="protein sequence ID" value="EIE83968.1"/>
    <property type="molecule type" value="Genomic_DNA"/>
</dbReference>
<evidence type="ECO:0000313" key="1">
    <source>
        <dbReference type="EMBL" id="EIE83968.1"/>
    </source>
</evidence>
<dbReference type="Proteomes" id="UP000009138">
    <property type="component" value="Unassembled WGS sequence"/>
</dbReference>
<evidence type="ECO:0000313" key="2">
    <source>
        <dbReference type="Proteomes" id="UP000009138"/>
    </source>
</evidence>
<dbReference type="RefSeq" id="XP_067519364.1">
    <property type="nucleotide sequence ID" value="XM_067663263.1"/>
</dbReference>
<proteinExistence type="predicted"/>